<comment type="caution">
    <text evidence="1">The sequence shown here is derived from an EMBL/GenBank/DDBJ whole genome shotgun (WGS) entry which is preliminary data.</text>
</comment>
<name>A0A392U131_9FABA</name>
<reference evidence="1 2" key="1">
    <citation type="journal article" date="2018" name="Front. Plant Sci.">
        <title>Red Clover (Trifolium pratense) and Zigzag Clover (T. medium) - A Picture of Genomic Similarities and Differences.</title>
        <authorList>
            <person name="Dluhosova J."/>
            <person name="Istvanek J."/>
            <person name="Nedelnik J."/>
            <person name="Repkova J."/>
        </authorList>
    </citation>
    <scope>NUCLEOTIDE SEQUENCE [LARGE SCALE GENOMIC DNA]</scope>
    <source>
        <strain evidence="2">cv. 10/8</strain>
        <tissue evidence="1">Leaf</tissue>
    </source>
</reference>
<accession>A0A392U131</accession>
<feature type="non-terminal residue" evidence="1">
    <location>
        <position position="1"/>
    </location>
</feature>
<protein>
    <submittedName>
        <fullName evidence="1">Uncharacterized protein</fullName>
    </submittedName>
</protein>
<dbReference type="EMBL" id="LXQA010690270">
    <property type="protein sequence ID" value="MCI66180.1"/>
    <property type="molecule type" value="Genomic_DNA"/>
</dbReference>
<dbReference type="AlphaFoldDB" id="A0A392U131"/>
<evidence type="ECO:0000313" key="1">
    <source>
        <dbReference type="EMBL" id="MCI66180.1"/>
    </source>
</evidence>
<evidence type="ECO:0000313" key="2">
    <source>
        <dbReference type="Proteomes" id="UP000265520"/>
    </source>
</evidence>
<keyword evidence="2" id="KW-1185">Reference proteome</keyword>
<proteinExistence type="predicted"/>
<dbReference type="Proteomes" id="UP000265520">
    <property type="component" value="Unassembled WGS sequence"/>
</dbReference>
<organism evidence="1 2">
    <name type="scientific">Trifolium medium</name>
    <dbReference type="NCBI Taxonomy" id="97028"/>
    <lineage>
        <taxon>Eukaryota</taxon>
        <taxon>Viridiplantae</taxon>
        <taxon>Streptophyta</taxon>
        <taxon>Embryophyta</taxon>
        <taxon>Tracheophyta</taxon>
        <taxon>Spermatophyta</taxon>
        <taxon>Magnoliopsida</taxon>
        <taxon>eudicotyledons</taxon>
        <taxon>Gunneridae</taxon>
        <taxon>Pentapetalae</taxon>
        <taxon>rosids</taxon>
        <taxon>fabids</taxon>
        <taxon>Fabales</taxon>
        <taxon>Fabaceae</taxon>
        <taxon>Papilionoideae</taxon>
        <taxon>50 kb inversion clade</taxon>
        <taxon>NPAAA clade</taxon>
        <taxon>Hologalegina</taxon>
        <taxon>IRL clade</taxon>
        <taxon>Trifolieae</taxon>
        <taxon>Trifolium</taxon>
    </lineage>
</organism>
<sequence>SRYRTLRIRLIEGLKEGLSITVSPPMPLSGGIEPP</sequence>